<feature type="transmembrane region" description="Helical" evidence="6">
    <location>
        <begin position="41"/>
        <end position="63"/>
    </location>
</feature>
<feature type="transmembrane region" description="Helical" evidence="6">
    <location>
        <begin position="112"/>
        <end position="133"/>
    </location>
</feature>
<keyword evidence="2 6" id="KW-0812">Transmembrane</keyword>
<dbReference type="PANTHER" id="PTHR33048:SF47">
    <property type="entry name" value="INTEGRAL MEMBRANE PROTEIN-RELATED"/>
    <property type="match status" value="1"/>
</dbReference>
<feature type="domain" description="Rhodopsin" evidence="7">
    <location>
        <begin position="59"/>
        <end position="185"/>
    </location>
</feature>
<comment type="similarity">
    <text evidence="5">Belongs to the SAT4 family.</text>
</comment>
<comment type="subcellular location">
    <subcellularLocation>
        <location evidence="1">Membrane</location>
        <topology evidence="1">Multi-pass membrane protein</topology>
    </subcellularLocation>
</comment>
<proteinExistence type="inferred from homology"/>
<feature type="transmembrane region" description="Helical" evidence="6">
    <location>
        <begin position="153"/>
        <end position="175"/>
    </location>
</feature>
<reference evidence="9" key="1">
    <citation type="journal article" date="2015" name="Genome Announc.">
        <title>Draft genome sequence of Talaromyces cellulolyticus strain Y-94, a source of lignocellulosic biomass-degrading enzymes.</title>
        <authorList>
            <person name="Fujii T."/>
            <person name="Koike H."/>
            <person name="Sawayama S."/>
            <person name="Yano S."/>
            <person name="Inoue H."/>
        </authorList>
    </citation>
    <scope>NUCLEOTIDE SEQUENCE [LARGE SCALE GENOMIC DNA]</scope>
    <source>
        <strain evidence="9">Y-94</strain>
    </source>
</reference>
<evidence type="ECO:0000256" key="6">
    <source>
        <dbReference type="SAM" id="Phobius"/>
    </source>
</evidence>
<evidence type="ECO:0000313" key="9">
    <source>
        <dbReference type="Proteomes" id="UP000053095"/>
    </source>
</evidence>
<dbReference type="EMBL" id="DF933814">
    <property type="protein sequence ID" value="GAM36743.1"/>
    <property type="molecule type" value="Genomic_DNA"/>
</dbReference>
<feature type="transmembrane region" description="Helical" evidence="6">
    <location>
        <begin position="75"/>
        <end position="92"/>
    </location>
</feature>
<evidence type="ECO:0000256" key="2">
    <source>
        <dbReference type="ARBA" id="ARBA00022692"/>
    </source>
</evidence>
<dbReference type="Proteomes" id="UP000053095">
    <property type="component" value="Unassembled WGS sequence"/>
</dbReference>
<evidence type="ECO:0000313" key="8">
    <source>
        <dbReference type="EMBL" id="GAM36743.1"/>
    </source>
</evidence>
<dbReference type="InterPro" id="IPR052337">
    <property type="entry name" value="SAT4-like"/>
</dbReference>
<dbReference type="GO" id="GO:0016020">
    <property type="term" value="C:membrane"/>
    <property type="evidence" value="ECO:0007669"/>
    <property type="project" value="UniProtKB-SubCell"/>
</dbReference>
<dbReference type="InterPro" id="IPR049326">
    <property type="entry name" value="Rhodopsin_dom_fungi"/>
</dbReference>
<gene>
    <name evidence="8" type="ORF">TCE0_018f06076</name>
</gene>
<evidence type="ECO:0000256" key="4">
    <source>
        <dbReference type="ARBA" id="ARBA00023136"/>
    </source>
</evidence>
<evidence type="ECO:0000256" key="3">
    <source>
        <dbReference type="ARBA" id="ARBA00022989"/>
    </source>
</evidence>
<dbReference type="AlphaFoldDB" id="A0A510NXA3"/>
<keyword evidence="9" id="KW-1185">Reference proteome</keyword>
<protein>
    <recommendedName>
        <fullName evidence="7">Rhodopsin domain-containing protein</fullName>
    </recommendedName>
</protein>
<accession>A0A510NXA3</accession>
<organism evidence="8 9">
    <name type="scientific">Talaromyces pinophilus</name>
    <name type="common">Penicillium pinophilum</name>
    <dbReference type="NCBI Taxonomy" id="128442"/>
    <lineage>
        <taxon>Eukaryota</taxon>
        <taxon>Fungi</taxon>
        <taxon>Dikarya</taxon>
        <taxon>Ascomycota</taxon>
        <taxon>Pezizomycotina</taxon>
        <taxon>Eurotiomycetes</taxon>
        <taxon>Eurotiomycetidae</taxon>
        <taxon>Eurotiales</taxon>
        <taxon>Trichocomaceae</taxon>
        <taxon>Talaromyces</taxon>
        <taxon>Talaromyces sect. Talaromyces</taxon>
    </lineage>
</organism>
<name>A0A510NXA3_TALPI</name>
<evidence type="ECO:0000259" key="7">
    <source>
        <dbReference type="Pfam" id="PF20684"/>
    </source>
</evidence>
<evidence type="ECO:0000256" key="5">
    <source>
        <dbReference type="ARBA" id="ARBA00038359"/>
    </source>
</evidence>
<sequence>MSYNLFSTLFPRQGIDLDGPTIPPPSGSVSKFDHPPNGNHIAIPIITLCAVISAISYSIRFYAKFVMKKVAASDYLTVIAFPLYWVYIYYSVRLSEMSGYLNHEWDIRLKDITAFSYICWLATLLYLWIIALVKCAIMLEWTRIFAPEGTNTYLSWSWYATGAAISLLSIILFIVDLVNCTPFQEIGMC</sequence>
<dbReference type="Pfam" id="PF20684">
    <property type="entry name" value="Fung_rhodopsin"/>
    <property type="match status" value="1"/>
</dbReference>
<keyword evidence="4 6" id="KW-0472">Membrane</keyword>
<keyword evidence="3 6" id="KW-1133">Transmembrane helix</keyword>
<evidence type="ECO:0000256" key="1">
    <source>
        <dbReference type="ARBA" id="ARBA00004141"/>
    </source>
</evidence>
<dbReference type="PANTHER" id="PTHR33048">
    <property type="entry name" value="PTH11-LIKE INTEGRAL MEMBRANE PROTEIN (AFU_ORTHOLOGUE AFUA_5G11245)"/>
    <property type="match status" value="1"/>
</dbReference>